<dbReference type="OMA" id="RCAAICE"/>
<dbReference type="Proteomes" id="UP000193240">
    <property type="component" value="Unassembled WGS sequence"/>
</dbReference>
<keyword evidence="3" id="KW-1185">Reference proteome</keyword>
<dbReference type="EMBL" id="KZ107839">
    <property type="protein sequence ID" value="OSS52427.1"/>
    <property type="molecule type" value="Genomic_DNA"/>
</dbReference>
<evidence type="ECO:0000256" key="1">
    <source>
        <dbReference type="SAM" id="SignalP"/>
    </source>
</evidence>
<dbReference type="STRING" id="105696.A0A1Y2MAD0"/>
<organism evidence="2 3">
    <name type="scientific">Epicoccum nigrum</name>
    <name type="common">Soil fungus</name>
    <name type="synonym">Epicoccum purpurascens</name>
    <dbReference type="NCBI Taxonomy" id="105696"/>
    <lineage>
        <taxon>Eukaryota</taxon>
        <taxon>Fungi</taxon>
        <taxon>Dikarya</taxon>
        <taxon>Ascomycota</taxon>
        <taxon>Pezizomycotina</taxon>
        <taxon>Dothideomycetes</taxon>
        <taxon>Pleosporomycetidae</taxon>
        <taxon>Pleosporales</taxon>
        <taxon>Pleosporineae</taxon>
        <taxon>Didymellaceae</taxon>
        <taxon>Epicoccum</taxon>
    </lineage>
</organism>
<accession>A0A1Y2MAD0</accession>
<proteinExistence type="predicted"/>
<feature type="chain" id="PRO_5012576117" description="Apple domain-containing protein" evidence="1">
    <location>
        <begin position="19"/>
        <end position="764"/>
    </location>
</feature>
<name>A0A1Y2MAD0_EPING</name>
<sequence length="764" mass="81545">MRSALVLSAVAAFAVVGAQDIDFAGVDATPDPVIDIIPGLTEQIVNFDQGEAVASVVDQIAADPLDVKPVSEPTAAPKVRRHMKRAACDPEPSNPNTYGFDLSSAAKFRADAKVASVAKGASTPSGYFNTFTNLQGASSAYGYLGYKVVTSYDPSVCASACDSKAGCLGFNIYVERDPSKTPGAACTNPDAIANIKCSFWGGPVYTNTATNKGQWRQQFEVAIAGSNGYTSLKTQAADGYKQVDLKDSAINAPLDCNKQGSYMGYKLFTEGAFDAKLCATACKEQNSYAIAHPPAAGKPQLCRYFNTYILLKNGVSQGQYCSMYTQEWDASFATNKGQYRGTDQYTIQYSFGFTDNSNDGVPVCPNDLAYLKTEGQDFCTSFIGYSQPTTTVSTTNVVTATSTPPLQIVTVSPTTTVYTTNNVAVVTAFPQVKRRYARREENGTAEIKTDVIVGPYEIAVVDTKTLAIDEIQGMPELNDTMKALLGDGVQKRAIATPASISAWPTDKISAACSLIATGTATATDATTTTVTATLAPPLSTTEVLQFQTVVVAATSTCTVPKPGPTAPSYTRIVGGAPSGQVPMVPGPNNGGESFGQSFQLALPFAVKIFDSESTEITLNDQGVITVGNYRLNTFYGQGFYIYPGWQLGIFYSVDGPVGSRKIVFSWFTSTYAWGHTRFHFTVTFDEAKPGVLVSKIYDVVKVYNSGLFSVEGNDKSLVFAGDSQNIKEGQQITYDTTGAGTTSSNPFDRIECCTKDGWHVCSEV</sequence>
<evidence type="ECO:0000313" key="2">
    <source>
        <dbReference type="EMBL" id="OSS52427.1"/>
    </source>
</evidence>
<evidence type="ECO:0008006" key="4">
    <source>
        <dbReference type="Google" id="ProtNLM"/>
    </source>
</evidence>
<dbReference type="PANTHER" id="PTHR36578:SF2">
    <property type="entry name" value="PA14 DOMAIN-CONTAINING PROTEIN"/>
    <property type="match status" value="1"/>
</dbReference>
<dbReference type="InParanoid" id="A0A1Y2MAD0"/>
<feature type="signal peptide" evidence="1">
    <location>
        <begin position="1"/>
        <end position="18"/>
    </location>
</feature>
<dbReference type="PANTHER" id="PTHR36578">
    <property type="entry name" value="CHROMOSOME 15, WHOLE GENOME SHOTGUN SEQUENCE"/>
    <property type="match status" value="1"/>
</dbReference>
<keyword evidence="1" id="KW-0732">Signal</keyword>
<reference evidence="2 3" key="1">
    <citation type="journal article" date="2017" name="Genome Announc.">
        <title>Genome sequence of the saprophytic ascomycete Epicoccum nigrum ICMP 19927 strain isolated from New Zealand.</title>
        <authorList>
            <person name="Fokin M."/>
            <person name="Fleetwood D."/>
            <person name="Weir B.S."/>
            <person name="Villas-Boas S.G."/>
        </authorList>
    </citation>
    <scope>NUCLEOTIDE SEQUENCE [LARGE SCALE GENOMIC DNA]</scope>
    <source>
        <strain evidence="2 3">ICMP 19927</strain>
    </source>
</reference>
<protein>
    <recommendedName>
        <fullName evidence="4">Apple domain-containing protein</fullName>
    </recommendedName>
</protein>
<evidence type="ECO:0000313" key="3">
    <source>
        <dbReference type="Proteomes" id="UP000193240"/>
    </source>
</evidence>
<gene>
    <name evidence="2" type="ORF">B5807_03065</name>
</gene>
<dbReference type="AlphaFoldDB" id="A0A1Y2MAD0"/>